<evidence type="ECO:0000313" key="2">
    <source>
        <dbReference type="EMBL" id="RAK68430.1"/>
    </source>
</evidence>
<proteinExistence type="predicted"/>
<gene>
    <name evidence="2" type="ORF">DLM85_08640</name>
</gene>
<dbReference type="InterPro" id="IPR011051">
    <property type="entry name" value="RmlC_Cupin_sf"/>
</dbReference>
<dbReference type="PANTHER" id="PTHR43698:SF1">
    <property type="entry name" value="BLL4564 PROTEIN"/>
    <property type="match status" value="1"/>
</dbReference>
<evidence type="ECO:0000259" key="1">
    <source>
        <dbReference type="Pfam" id="PF07883"/>
    </source>
</evidence>
<dbReference type="Pfam" id="PF07883">
    <property type="entry name" value="Cupin_2"/>
    <property type="match status" value="1"/>
</dbReference>
<name>A0A328BM03_9BACT</name>
<reference evidence="3" key="1">
    <citation type="submission" date="2018-05" db="EMBL/GenBank/DDBJ databases">
        <authorList>
            <person name="Nie L."/>
        </authorList>
    </citation>
    <scope>NUCLEOTIDE SEQUENCE [LARGE SCALE GENOMIC DNA]</scope>
    <source>
        <strain evidence="3">NL</strain>
    </source>
</reference>
<dbReference type="EMBL" id="QHKM01000002">
    <property type="protein sequence ID" value="RAK68430.1"/>
    <property type="molecule type" value="Genomic_DNA"/>
</dbReference>
<organism evidence="2 3">
    <name type="scientific">Hymenobacter edaphi</name>
    <dbReference type="NCBI Taxonomy" id="2211146"/>
    <lineage>
        <taxon>Bacteria</taxon>
        <taxon>Pseudomonadati</taxon>
        <taxon>Bacteroidota</taxon>
        <taxon>Cytophagia</taxon>
        <taxon>Cytophagales</taxon>
        <taxon>Hymenobacteraceae</taxon>
        <taxon>Hymenobacter</taxon>
    </lineage>
</organism>
<dbReference type="OrthoDB" id="9802489at2"/>
<dbReference type="CDD" id="cd02233">
    <property type="entry name" value="cupin_HNL-like"/>
    <property type="match status" value="1"/>
</dbReference>
<sequence>MCALLHIAALRCPAQTTNSSATGTVQAPVFPKGERAPAQNFTGTVWVKSLVANDSTFQCVVGNVAFEPGARTNWHRHPTGQILLVTDGVGYYQEKGQPKRLIRKGDVVQAPPGVEHWHGASPTQPMTHIAIVPNTEKGVASWLQPVTDQQYRGANTNPESSGKP</sequence>
<dbReference type="SUPFAM" id="SSF51182">
    <property type="entry name" value="RmlC-like cupins"/>
    <property type="match status" value="1"/>
</dbReference>
<dbReference type="Proteomes" id="UP000248553">
    <property type="component" value="Unassembled WGS sequence"/>
</dbReference>
<dbReference type="Gene3D" id="2.60.120.10">
    <property type="entry name" value="Jelly Rolls"/>
    <property type="match status" value="1"/>
</dbReference>
<dbReference type="AlphaFoldDB" id="A0A328BM03"/>
<feature type="domain" description="Cupin type-2" evidence="1">
    <location>
        <begin position="64"/>
        <end position="130"/>
    </location>
</feature>
<keyword evidence="3" id="KW-1185">Reference proteome</keyword>
<accession>A0A328BM03</accession>
<dbReference type="InterPro" id="IPR014710">
    <property type="entry name" value="RmlC-like_jellyroll"/>
</dbReference>
<protein>
    <submittedName>
        <fullName evidence="2">Cupin domain-containing protein</fullName>
    </submittedName>
</protein>
<dbReference type="PANTHER" id="PTHR43698">
    <property type="entry name" value="RIBD C-TERMINAL DOMAIN CONTAINING PROTEIN"/>
    <property type="match status" value="1"/>
</dbReference>
<dbReference type="InterPro" id="IPR013096">
    <property type="entry name" value="Cupin_2"/>
</dbReference>
<evidence type="ECO:0000313" key="3">
    <source>
        <dbReference type="Proteomes" id="UP000248553"/>
    </source>
</evidence>
<dbReference type="InterPro" id="IPR047263">
    <property type="entry name" value="HNL-like_cupin"/>
</dbReference>
<comment type="caution">
    <text evidence="2">The sequence shown here is derived from an EMBL/GenBank/DDBJ whole genome shotgun (WGS) entry which is preliminary data.</text>
</comment>